<accession>A0ABV2L3D0</accession>
<gene>
    <name evidence="2" type="ORF">ABID43_001873</name>
</gene>
<dbReference type="Proteomes" id="UP001549145">
    <property type="component" value="Unassembled WGS sequence"/>
</dbReference>
<sequence>MPTNIAIRLGVEGGPEIRRELDSVAQSGQAAFQGVAAAADASGVAVDRQTARYQKMAQAAREAEAQSRAQANINNLLGISPPAAGAARASASVFESQAVAAEDAARRVGNAQKSMAAGFQALQAQGSAQLAAIQSQASTRAANLAASQRLGSIGVTPAVASANENGRLRQDQAQNLLYQGGDIVAQLGSGSPLSMIALQQGPQIAQVFAGSGGASIKGAATQATEAVGRLFTRIGVGGAAFGAVTLAAGVGAAALLSYQNSMRETERMLSGVGRASGVTAEQINTYARAAADATGIGTRAAREAGAELASTGRIGGDMVAKLVGSLKDYAKTTGQDAPEASQELAKAFADPTKGADLLNERLGFLDDRTAQTIRRLQEQGDRLGAQRILFDAYAGSLTKASETTSAWGRVTETVTGSIGDAWDRLGQHIDRVVTGGSLEDRIAAARKVLAESEALQQSGIGRVAGGLFGQDPVKDRAALDALLRQQDERSRRATQASAAQNSREIGDIVRQLDPAGAAFDQMQSRVERLRKNISDPIRFGLDPILLAQTQTAFERLSVAAHNMREDIEKFGDPAIAAAARQSGLRSRLATEDANPVERQIAERRFQYEEELRRRSIDPAATRKSIAKPFNDRLADPNLDPRELQSIVAAREVALRVIAEREGLTKVLETDISTMKKETESRASRSQNVNSYMERAIGVESGGKTDAKNPLSTATGLGQFIERTWLGLFKERFPERAAGMSRDEILARRTDRGDSVELLRVFTEQNARALEKAGLATTDRNLYLSHFAGAQGAADLLRADRSASAVSVLGADAAKANPTIVGGGRTVGSVIDYADRVINKNAPAVRASEREVAGLRTQITLTDQTTEAEARRQKIQELLNDDLQRGGALGRTFATAQDLIKASASQLTPELEAQRKVLIETANDYGKAQAGLENSRIGRDILFDRSQIDRTSQEQGVASRLRGTGLGMDSAEAGALRLNDNLRQTRDLASGVFSGMLSDLRQGVSAATLLGNITNRLADKLLSTASDRIISGLFSGGGGKDGGGGFLSGLASLFGSATLPKFAEGGVSDGPSIFGEAGPEAAVPLSRGRAIPVELRGPRFQPVAAANFNQPAPVLALNVVSPPGYVAQTRMVDDQKGGRRPEVTFAEVTAKGIRSPQGQAALNQRRLAST</sequence>
<dbReference type="InterPro" id="IPR009628">
    <property type="entry name" value="Phage_tape_measure_N"/>
</dbReference>
<feature type="domain" description="Bacteriophage tail tape measure N-terminal" evidence="1">
    <location>
        <begin position="171"/>
        <end position="374"/>
    </location>
</feature>
<reference evidence="2 3" key="1">
    <citation type="submission" date="2024-06" db="EMBL/GenBank/DDBJ databases">
        <title>Genomic Encyclopedia of Type Strains, Phase IV (KMG-IV): sequencing the most valuable type-strain genomes for metagenomic binning, comparative biology and taxonomic classification.</title>
        <authorList>
            <person name="Goeker M."/>
        </authorList>
    </citation>
    <scope>NUCLEOTIDE SEQUENCE [LARGE SCALE GENOMIC DNA]</scope>
    <source>
        <strain evidence="2 3">DSM 21331</strain>
    </source>
</reference>
<comment type="caution">
    <text evidence="2">The sequence shown here is derived from an EMBL/GenBank/DDBJ whole genome shotgun (WGS) entry which is preliminary data.</text>
</comment>
<protein>
    <submittedName>
        <fullName evidence="2">Phage-related minor tail protein</fullName>
    </submittedName>
</protein>
<organism evidence="2 3">
    <name type="scientific">Methylobacterium goesingense</name>
    <dbReference type="NCBI Taxonomy" id="243690"/>
    <lineage>
        <taxon>Bacteria</taxon>
        <taxon>Pseudomonadati</taxon>
        <taxon>Pseudomonadota</taxon>
        <taxon>Alphaproteobacteria</taxon>
        <taxon>Hyphomicrobiales</taxon>
        <taxon>Methylobacteriaceae</taxon>
        <taxon>Methylobacterium</taxon>
    </lineage>
</organism>
<evidence type="ECO:0000313" key="2">
    <source>
        <dbReference type="EMBL" id="MET3692337.1"/>
    </source>
</evidence>
<name>A0ABV2L3D0_9HYPH</name>
<evidence type="ECO:0000313" key="3">
    <source>
        <dbReference type="Proteomes" id="UP001549145"/>
    </source>
</evidence>
<keyword evidence="3" id="KW-1185">Reference proteome</keyword>
<proteinExistence type="predicted"/>
<dbReference type="RefSeq" id="WP_238278505.1">
    <property type="nucleotide sequence ID" value="NZ_BPQL01000037.1"/>
</dbReference>
<dbReference type="EMBL" id="JBEPMM010000004">
    <property type="protein sequence ID" value="MET3692337.1"/>
    <property type="molecule type" value="Genomic_DNA"/>
</dbReference>
<evidence type="ECO:0000259" key="1">
    <source>
        <dbReference type="Pfam" id="PF06791"/>
    </source>
</evidence>
<dbReference type="Pfam" id="PF06791">
    <property type="entry name" value="TMP_2"/>
    <property type="match status" value="1"/>
</dbReference>
<dbReference type="Gene3D" id="1.10.530.10">
    <property type="match status" value="1"/>
</dbReference>